<feature type="transmembrane region" description="Helical" evidence="1">
    <location>
        <begin position="194"/>
        <end position="218"/>
    </location>
</feature>
<name>A0A410WR38_9BACL</name>
<dbReference type="PANTHER" id="PTHR33979">
    <property type="entry name" value="OS02G0221600 PROTEIN"/>
    <property type="match status" value="1"/>
</dbReference>
<gene>
    <name evidence="2" type="ORF">M5X16_02125</name>
    <name evidence="3" type="ORF">PC41400_03565</name>
</gene>
<feature type="transmembrane region" description="Helical" evidence="1">
    <location>
        <begin position="7"/>
        <end position="27"/>
    </location>
</feature>
<feature type="transmembrane region" description="Helical" evidence="1">
    <location>
        <begin position="125"/>
        <end position="142"/>
    </location>
</feature>
<dbReference type="Proteomes" id="UP001527202">
    <property type="component" value="Unassembled WGS sequence"/>
</dbReference>
<sequence>MSAWVKTILLLIGSALLTQFIPFSAYFRNLDTMVHEFGHAAVTMILSGKVMAIVLNADHSGVTYSSVSGSWKLLPISIAGYVTASLFAVFLFWANARGKQRLGLQVTTVVAVLSLVLFVRNEFGVGWLIGFIALNIIVLAFTSGFIRNAYYLLVAFLCLEESVYGPLTLALLAAGNPNKAGDATNLASITPIPALIWGVVFLVFSLWCAKAAIQYFLGGDANRRKKARRSERAYPMGPGER</sequence>
<reference evidence="2 5" key="2">
    <citation type="submission" date="2022-05" db="EMBL/GenBank/DDBJ databases">
        <title>Genome Sequencing of Bee-Associated Microbes.</title>
        <authorList>
            <person name="Dunlap C."/>
        </authorList>
    </citation>
    <scope>NUCLEOTIDE SEQUENCE [LARGE SCALE GENOMIC DNA]</scope>
    <source>
        <strain evidence="2 5">NRRL B-23120</strain>
    </source>
</reference>
<keyword evidence="1" id="KW-0812">Transmembrane</keyword>
<dbReference type="AlphaFoldDB" id="A0A410WR38"/>
<dbReference type="Proteomes" id="UP000288943">
    <property type="component" value="Chromosome"/>
</dbReference>
<dbReference type="KEGG" id="pchi:PC41400_03565"/>
<protein>
    <submittedName>
        <fullName evidence="2">M50 family metallopeptidase</fullName>
    </submittedName>
</protein>
<dbReference type="PANTHER" id="PTHR33979:SF2">
    <property type="entry name" value="PEPTIDASE M50B-LIKE-DOMAIN-CONTAINING PROTEIN"/>
    <property type="match status" value="1"/>
</dbReference>
<feature type="transmembrane region" description="Helical" evidence="1">
    <location>
        <begin position="149"/>
        <end position="174"/>
    </location>
</feature>
<keyword evidence="1" id="KW-1133">Transmembrane helix</keyword>
<dbReference type="GeneID" id="95373896"/>
<feature type="transmembrane region" description="Helical" evidence="1">
    <location>
        <begin position="73"/>
        <end position="95"/>
    </location>
</feature>
<reference evidence="3 4" key="1">
    <citation type="submission" date="2018-01" db="EMBL/GenBank/DDBJ databases">
        <title>The whole genome sequencing and assembly of Paenibacillus chitinolyticus KCCM 41400 strain.</title>
        <authorList>
            <person name="Kim J.-Y."/>
            <person name="Park M.-K."/>
            <person name="Lee Y.-J."/>
            <person name="Yi H."/>
            <person name="Bahn Y.-S."/>
            <person name="Kim J.F."/>
            <person name="Lee D.-W."/>
        </authorList>
    </citation>
    <scope>NUCLEOTIDE SEQUENCE [LARGE SCALE GENOMIC DNA]</scope>
    <source>
        <strain evidence="3 4">KCCM 41400</strain>
    </source>
</reference>
<accession>A0A410WR38</accession>
<dbReference type="InterPro" id="IPR049500">
    <property type="entry name" value="Peptidase_M50B-like"/>
</dbReference>
<dbReference type="EMBL" id="CP026520">
    <property type="protein sequence ID" value="QAV16813.1"/>
    <property type="molecule type" value="Genomic_DNA"/>
</dbReference>
<evidence type="ECO:0000256" key="1">
    <source>
        <dbReference type="SAM" id="Phobius"/>
    </source>
</evidence>
<organism evidence="3 4">
    <name type="scientific">Paenibacillus chitinolyticus</name>
    <dbReference type="NCBI Taxonomy" id="79263"/>
    <lineage>
        <taxon>Bacteria</taxon>
        <taxon>Bacillati</taxon>
        <taxon>Bacillota</taxon>
        <taxon>Bacilli</taxon>
        <taxon>Bacillales</taxon>
        <taxon>Paenibacillaceae</taxon>
        <taxon>Paenibacillus</taxon>
    </lineage>
</organism>
<evidence type="ECO:0000313" key="3">
    <source>
        <dbReference type="EMBL" id="QAV16813.1"/>
    </source>
</evidence>
<evidence type="ECO:0000313" key="5">
    <source>
        <dbReference type="Proteomes" id="UP001527202"/>
    </source>
</evidence>
<evidence type="ECO:0000313" key="4">
    <source>
        <dbReference type="Proteomes" id="UP000288943"/>
    </source>
</evidence>
<feature type="transmembrane region" description="Helical" evidence="1">
    <location>
        <begin position="102"/>
        <end position="119"/>
    </location>
</feature>
<dbReference type="EMBL" id="JAMDMJ010000002">
    <property type="protein sequence ID" value="MCY9594568.1"/>
    <property type="molecule type" value="Genomic_DNA"/>
</dbReference>
<keyword evidence="1" id="KW-0472">Membrane</keyword>
<dbReference type="Pfam" id="PF13398">
    <property type="entry name" value="Peptidase_M50B"/>
    <property type="match status" value="1"/>
</dbReference>
<proteinExistence type="predicted"/>
<evidence type="ECO:0000313" key="2">
    <source>
        <dbReference type="EMBL" id="MCY9594568.1"/>
    </source>
</evidence>
<dbReference type="RefSeq" id="WP_042232290.1">
    <property type="nucleotide sequence ID" value="NZ_CP026520.1"/>
</dbReference>
<keyword evidence="5" id="KW-1185">Reference proteome</keyword>
<dbReference type="OrthoDB" id="158445at2"/>